<reference evidence="5 6" key="1">
    <citation type="submission" date="2010-07" db="EMBL/GenBank/DDBJ databases">
        <title>The draft genome of Paenibacillus curdlanolyticus YK9.</title>
        <authorList>
            <consortium name="US DOE Joint Genome Institute (JGI-PGF)"/>
            <person name="Lucas S."/>
            <person name="Copeland A."/>
            <person name="Lapidus A."/>
            <person name="Cheng J.-F."/>
            <person name="Bruce D."/>
            <person name="Goodwin L."/>
            <person name="Pitluck S."/>
            <person name="Land M.L."/>
            <person name="Hauser L."/>
            <person name="Chang Y.-J."/>
            <person name="Jeffries C."/>
            <person name="Anderson I.J."/>
            <person name="Johnson E."/>
            <person name="Loganathan U."/>
            <person name="Mulhopadhyay B."/>
            <person name="Kyrpides N."/>
            <person name="Woyke T.J."/>
        </authorList>
    </citation>
    <scope>NUCLEOTIDE SEQUENCE [LARGE SCALE GENOMIC DNA]</scope>
    <source>
        <strain evidence="5 6">YK9</strain>
    </source>
</reference>
<dbReference type="Gene3D" id="3.40.1390.30">
    <property type="entry name" value="NIF3 (NGG1p interacting factor 3)-like"/>
    <property type="match status" value="2"/>
</dbReference>
<dbReference type="PANTHER" id="PTHR13799">
    <property type="entry name" value="NGG1 INTERACTING FACTOR 3"/>
    <property type="match status" value="1"/>
</dbReference>
<evidence type="ECO:0000256" key="3">
    <source>
        <dbReference type="ARBA" id="ARBA00022723"/>
    </source>
</evidence>
<name>E0ICS9_9BACL</name>
<gene>
    <name evidence="5" type="ORF">PaecuDRAFT_3468</name>
</gene>
<dbReference type="InterPro" id="IPR036069">
    <property type="entry name" value="DUF34/NIF3_sf"/>
</dbReference>
<evidence type="ECO:0000313" key="5">
    <source>
        <dbReference type="EMBL" id="EFM09965.1"/>
    </source>
</evidence>
<evidence type="ECO:0000256" key="1">
    <source>
        <dbReference type="ARBA" id="ARBA00006964"/>
    </source>
</evidence>
<keyword evidence="6" id="KW-1185">Reference proteome</keyword>
<dbReference type="eggNOG" id="COG0327">
    <property type="taxonomic scope" value="Bacteria"/>
</dbReference>
<dbReference type="InterPro" id="IPR002678">
    <property type="entry name" value="DUF34/NIF3"/>
</dbReference>
<evidence type="ECO:0000256" key="2">
    <source>
        <dbReference type="ARBA" id="ARBA00022112"/>
    </source>
</evidence>
<proteinExistence type="inferred from homology"/>
<dbReference type="Proteomes" id="UP000005387">
    <property type="component" value="Unassembled WGS sequence"/>
</dbReference>
<dbReference type="AlphaFoldDB" id="E0ICS9"/>
<feature type="binding site" evidence="4">
    <location>
        <position position="66"/>
    </location>
    <ligand>
        <name>a divalent metal cation</name>
        <dbReference type="ChEBI" id="CHEBI:60240"/>
        <label>1</label>
    </ligand>
</feature>
<dbReference type="SUPFAM" id="SSF102705">
    <property type="entry name" value="NIF3 (NGG1p interacting factor 3)-like"/>
    <property type="match status" value="1"/>
</dbReference>
<feature type="binding site" evidence="4">
    <location>
        <position position="99"/>
    </location>
    <ligand>
        <name>a divalent metal cation</name>
        <dbReference type="ChEBI" id="CHEBI:60240"/>
        <label>1</label>
    </ligand>
</feature>
<dbReference type="Pfam" id="PF01784">
    <property type="entry name" value="DUF34_NIF3"/>
    <property type="match status" value="1"/>
</dbReference>
<dbReference type="GO" id="GO:0046872">
    <property type="term" value="F:metal ion binding"/>
    <property type="evidence" value="ECO:0007669"/>
    <property type="project" value="UniProtKB-KW"/>
</dbReference>
<accession>E0ICS9</accession>
<dbReference type="GO" id="GO:0005737">
    <property type="term" value="C:cytoplasm"/>
    <property type="evidence" value="ECO:0007669"/>
    <property type="project" value="TreeGrafter"/>
</dbReference>
<protein>
    <recommendedName>
        <fullName evidence="2">GTP cyclohydrolase 1 type 2 homolog</fullName>
    </recommendedName>
</protein>
<dbReference type="PANTHER" id="PTHR13799:SF14">
    <property type="entry name" value="GTP CYCLOHYDROLASE 1 TYPE 2 HOMOLOG"/>
    <property type="match status" value="1"/>
</dbReference>
<evidence type="ECO:0000313" key="6">
    <source>
        <dbReference type="Proteomes" id="UP000005387"/>
    </source>
</evidence>
<organism evidence="5 6">
    <name type="scientific">Paenibacillus curdlanolyticus YK9</name>
    <dbReference type="NCBI Taxonomy" id="717606"/>
    <lineage>
        <taxon>Bacteria</taxon>
        <taxon>Bacillati</taxon>
        <taxon>Bacillota</taxon>
        <taxon>Bacilli</taxon>
        <taxon>Bacillales</taxon>
        <taxon>Paenibacillaceae</taxon>
        <taxon>Paenibacillus</taxon>
    </lineage>
</organism>
<dbReference type="EMBL" id="AEDD01000009">
    <property type="protein sequence ID" value="EFM09965.1"/>
    <property type="molecule type" value="Genomic_DNA"/>
</dbReference>
<dbReference type="OrthoDB" id="9792792at2"/>
<comment type="similarity">
    <text evidence="1">Belongs to the GTP cyclohydrolase I type 2/NIF3 family.</text>
</comment>
<feature type="binding site" evidence="4">
    <location>
        <position position="224"/>
    </location>
    <ligand>
        <name>a divalent metal cation</name>
        <dbReference type="ChEBI" id="CHEBI:60240"/>
        <label>1</label>
    </ligand>
</feature>
<keyword evidence="3 4" id="KW-0479">Metal-binding</keyword>
<feature type="binding site" evidence="4">
    <location>
        <position position="220"/>
    </location>
    <ligand>
        <name>a divalent metal cation</name>
        <dbReference type="ChEBI" id="CHEBI:60240"/>
        <label>1</label>
    </ligand>
</feature>
<evidence type="ECO:0000256" key="4">
    <source>
        <dbReference type="PIRSR" id="PIRSR602678-1"/>
    </source>
</evidence>
<feature type="binding site" evidence="4">
    <location>
        <position position="67"/>
    </location>
    <ligand>
        <name>a divalent metal cation</name>
        <dbReference type="ChEBI" id="CHEBI:60240"/>
        <label>1</label>
    </ligand>
</feature>
<dbReference type="STRING" id="717606.PaecuDRAFT_3468"/>
<sequence length="253" mass="28424">MQKQGFNAFIRDRFGHLLDMFQENEEYGCHNFGDSDDIRSVGYTTNLTPEVIQLAAEAKVQLILTHHDAWGFMHGMKAECLRLLEAHGIAHFYIHYPLDFAEFGTCNSLLYELGANEIVQQTAFKEQAEIIGIGRLAEPVSFEQLIATVSRQLGEEVKAWRNNANPLVRTIGVLTGAGHSTDLMKQAKDAGCDVYMTGEKTVYSVQYAKFIGLNHIVGSHTFTEMFGVRSLACKLKEAFADVDIIELKEEHFE</sequence>
<dbReference type="RefSeq" id="WP_006039456.1">
    <property type="nucleotide sequence ID" value="NZ_AEDD01000009.1"/>
</dbReference>